<gene>
    <name evidence="2" type="ORF">B0T24DRAFT_690867</name>
</gene>
<dbReference type="PANTHER" id="PTHR35587">
    <property type="entry name" value="EXPRESSED PROTEIN"/>
    <property type="match status" value="1"/>
</dbReference>
<dbReference type="Proteomes" id="UP001287356">
    <property type="component" value="Unassembled WGS sequence"/>
</dbReference>
<evidence type="ECO:0000256" key="1">
    <source>
        <dbReference type="SAM" id="MobiDB-lite"/>
    </source>
</evidence>
<feature type="compositionally biased region" description="Basic residues" evidence="1">
    <location>
        <begin position="78"/>
        <end position="94"/>
    </location>
</feature>
<organism evidence="2 3">
    <name type="scientific">Lasiosphaeria ovina</name>
    <dbReference type="NCBI Taxonomy" id="92902"/>
    <lineage>
        <taxon>Eukaryota</taxon>
        <taxon>Fungi</taxon>
        <taxon>Dikarya</taxon>
        <taxon>Ascomycota</taxon>
        <taxon>Pezizomycotina</taxon>
        <taxon>Sordariomycetes</taxon>
        <taxon>Sordariomycetidae</taxon>
        <taxon>Sordariales</taxon>
        <taxon>Lasiosphaeriaceae</taxon>
        <taxon>Lasiosphaeria</taxon>
    </lineage>
</organism>
<keyword evidence="3" id="KW-1185">Reference proteome</keyword>
<dbReference type="PANTHER" id="PTHR35587:SF4">
    <property type="match status" value="1"/>
</dbReference>
<dbReference type="EMBL" id="JAULSN010000010">
    <property type="protein sequence ID" value="KAK3362135.1"/>
    <property type="molecule type" value="Genomic_DNA"/>
</dbReference>
<proteinExistence type="predicted"/>
<protein>
    <submittedName>
        <fullName evidence="2">Uncharacterized protein</fullName>
    </submittedName>
</protein>
<evidence type="ECO:0000313" key="3">
    <source>
        <dbReference type="Proteomes" id="UP001287356"/>
    </source>
</evidence>
<name>A0AAE0JVC3_9PEZI</name>
<reference evidence="2" key="2">
    <citation type="submission" date="2023-06" db="EMBL/GenBank/DDBJ databases">
        <authorList>
            <consortium name="Lawrence Berkeley National Laboratory"/>
            <person name="Haridas S."/>
            <person name="Hensen N."/>
            <person name="Bonometti L."/>
            <person name="Westerberg I."/>
            <person name="Brannstrom I.O."/>
            <person name="Guillou S."/>
            <person name="Cros-Aarteil S."/>
            <person name="Calhoun S."/>
            <person name="Kuo A."/>
            <person name="Mondo S."/>
            <person name="Pangilinan J."/>
            <person name="Riley R."/>
            <person name="Labutti K."/>
            <person name="Andreopoulos B."/>
            <person name="Lipzen A."/>
            <person name="Chen C."/>
            <person name="Yanf M."/>
            <person name="Daum C."/>
            <person name="Ng V."/>
            <person name="Clum A."/>
            <person name="Steindorff A."/>
            <person name="Ohm R."/>
            <person name="Martin F."/>
            <person name="Silar P."/>
            <person name="Natvig D."/>
            <person name="Lalanne C."/>
            <person name="Gautier V."/>
            <person name="Ament-Velasquez S.L."/>
            <person name="Kruys A."/>
            <person name="Hutchinson M.I."/>
            <person name="Powell A.J."/>
            <person name="Barry K."/>
            <person name="Miller A.N."/>
            <person name="Grigoriev I.V."/>
            <person name="Debuchy R."/>
            <person name="Gladieux P."/>
            <person name="Thoren M.H."/>
            <person name="Johannesson H."/>
        </authorList>
    </citation>
    <scope>NUCLEOTIDE SEQUENCE</scope>
    <source>
        <strain evidence="2">CBS 958.72</strain>
    </source>
</reference>
<feature type="region of interest" description="Disordered" evidence="1">
    <location>
        <begin position="44"/>
        <end position="123"/>
    </location>
</feature>
<dbReference type="AlphaFoldDB" id="A0AAE0JVC3"/>
<feature type="compositionally biased region" description="Low complexity" evidence="1">
    <location>
        <begin position="95"/>
        <end position="109"/>
    </location>
</feature>
<reference evidence="2" key="1">
    <citation type="journal article" date="2023" name="Mol. Phylogenet. Evol.">
        <title>Genome-scale phylogeny and comparative genomics of the fungal order Sordariales.</title>
        <authorList>
            <person name="Hensen N."/>
            <person name="Bonometti L."/>
            <person name="Westerberg I."/>
            <person name="Brannstrom I.O."/>
            <person name="Guillou S."/>
            <person name="Cros-Aarteil S."/>
            <person name="Calhoun S."/>
            <person name="Haridas S."/>
            <person name="Kuo A."/>
            <person name="Mondo S."/>
            <person name="Pangilinan J."/>
            <person name="Riley R."/>
            <person name="LaButti K."/>
            <person name="Andreopoulos B."/>
            <person name="Lipzen A."/>
            <person name="Chen C."/>
            <person name="Yan M."/>
            <person name="Daum C."/>
            <person name="Ng V."/>
            <person name="Clum A."/>
            <person name="Steindorff A."/>
            <person name="Ohm R.A."/>
            <person name="Martin F."/>
            <person name="Silar P."/>
            <person name="Natvig D.O."/>
            <person name="Lalanne C."/>
            <person name="Gautier V."/>
            <person name="Ament-Velasquez S.L."/>
            <person name="Kruys A."/>
            <person name="Hutchinson M.I."/>
            <person name="Powell A.J."/>
            <person name="Barry K."/>
            <person name="Miller A.N."/>
            <person name="Grigoriev I.V."/>
            <person name="Debuchy R."/>
            <person name="Gladieux P."/>
            <person name="Hiltunen Thoren M."/>
            <person name="Johannesson H."/>
        </authorList>
    </citation>
    <scope>NUCLEOTIDE SEQUENCE</scope>
    <source>
        <strain evidence="2">CBS 958.72</strain>
    </source>
</reference>
<feature type="non-terminal residue" evidence="2">
    <location>
        <position position="1"/>
    </location>
</feature>
<evidence type="ECO:0000313" key="2">
    <source>
        <dbReference type="EMBL" id="KAK3362135.1"/>
    </source>
</evidence>
<comment type="caution">
    <text evidence="2">The sequence shown here is derived from an EMBL/GenBank/DDBJ whole genome shotgun (WGS) entry which is preliminary data.</text>
</comment>
<sequence length="158" mass="17207">AASSCLGTLIYSREFSLLTCIVTIWRSVNLFDSRTRNMADELSAKMSSESLSPKAPPHQHVDDVATNAGASSVDSRGNHRSRNGSRIRRSRNRSLRGNNGNNNGSRSNSIAASAPPEAMSWVPRETESKPVCLQLSLNIDIEVELKARLRGDVCVALL</sequence>
<accession>A0AAE0JVC3</accession>